<dbReference type="GO" id="GO:0006506">
    <property type="term" value="P:GPI anchor biosynthetic process"/>
    <property type="evidence" value="ECO:0007669"/>
    <property type="project" value="TreeGrafter"/>
</dbReference>
<proteinExistence type="inferred from homology"/>
<dbReference type="GO" id="GO:0030234">
    <property type="term" value="F:enzyme regulator activity"/>
    <property type="evidence" value="ECO:0007669"/>
    <property type="project" value="UniProtKB-UniRule"/>
</dbReference>
<comment type="subunit">
    <text evidence="7">Component of the dolichol-phosphate mannose (DPM) synthase complex.</text>
</comment>
<dbReference type="GO" id="GO:0033185">
    <property type="term" value="C:dolichol-phosphate-mannose synthase complex"/>
    <property type="evidence" value="ECO:0007669"/>
    <property type="project" value="TreeGrafter"/>
</dbReference>
<comment type="pathway">
    <text evidence="7">Protein modification; protein glycosylation.</text>
</comment>
<dbReference type="PANTHER" id="PTHR15039">
    <property type="entry name" value="DOLICHOL PHOSPHATE-MANNOSE BIOSYNTHESIS REGULATORY PROTEIN"/>
    <property type="match status" value="1"/>
</dbReference>
<dbReference type="AlphaFoldDB" id="A0A2P6NSH9"/>
<dbReference type="OrthoDB" id="311279at2759"/>
<feature type="transmembrane region" description="Helical" evidence="7">
    <location>
        <begin position="47"/>
        <end position="74"/>
    </location>
</feature>
<dbReference type="FunCoup" id="A0A2P6NSH9">
    <property type="interactions" value="22"/>
</dbReference>
<evidence type="ECO:0000256" key="4">
    <source>
        <dbReference type="ARBA" id="ARBA00022824"/>
    </source>
</evidence>
<comment type="function">
    <text evidence="7">Regulatory subunit of the dolichol-phosphate mannose (DPM) synthase complex; essential for the ER localization.</text>
</comment>
<name>A0A2P6NSH9_9EUKA</name>
<protein>
    <recommendedName>
        <fullName evidence="7">Dolichol phosphate-mannose biosynthesis regulatory protein</fullName>
    </recommendedName>
</protein>
<comment type="caution">
    <text evidence="8">The sequence shown here is derived from an EMBL/GenBank/DDBJ whole genome shotgun (WGS) entry which is preliminary data.</text>
</comment>
<evidence type="ECO:0000256" key="5">
    <source>
        <dbReference type="ARBA" id="ARBA00022989"/>
    </source>
</evidence>
<dbReference type="InterPro" id="IPR009914">
    <property type="entry name" value="DPM2"/>
</dbReference>
<keyword evidence="9" id="KW-1185">Reference proteome</keyword>
<keyword evidence="6 7" id="KW-0472">Membrane</keyword>
<comment type="similarity">
    <text evidence="2 7">Belongs to the DPM2 family.</text>
</comment>
<dbReference type="InParanoid" id="A0A2P6NSH9"/>
<keyword evidence="5 7" id="KW-1133">Transmembrane helix</keyword>
<dbReference type="UniPathway" id="UPA00378"/>
<dbReference type="Pfam" id="PF07297">
    <property type="entry name" value="DPM2"/>
    <property type="match status" value="1"/>
</dbReference>
<dbReference type="EMBL" id="MDYQ01000025">
    <property type="protein sequence ID" value="PRP86923.1"/>
    <property type="molecule type" value="Genomic_DNA"/>
</dbReference>
<evidence type="ECO:0000313" key="9">
    <source>
        <dbReference type="Proteomes" id="UP000241769"/>
    </source>
</evidence>
<keyword evidence="4 7" id="KW-0256">Endoplasmic reticulum</keyword>
<evidence type="ECO:0000256" key="6">
    <source>
        <dbReference type="ARBA" id="ARBA00023136"/>
    </source>
</evidence>
<evidence type="ECO:0000313" key="8">
    <source>
        <dbReference type="EMBL" id="PRP86923.1"/>
    </source>
</evidence>
<dbReference type="STRING" id="1890364.A0A2P6NSH9"/>
<comment type="subcellular location">
    <subcellularLocation>
        <location evidence="1 7">Endoplasmic reticulum membrane</location>
        <topology evidence="1 7">Multi-pass membrane protein</topology>
    </subcellularLocation>
</comment>
<feature type="transmembrane region" description="Helical" evidence="7">
    <location>
        <begin position="9"/>
        <end position="27"/>
    </location>
</feature>
<evidence type="ECO:0000256" key="2">
    <source>
        <dbReference type="ARBA" id="ARBA00005478"/>
    </source>
</evidence>
<gene>
    <name evidence="8" type="ORF">PROFUN_03671</name>
</gene>
<evidence type="ECO:0000256" key="7">
    <source>
        <dbReference type="RuleBase" id="RU365084"/>
    </source>
</evidence>
<dbReference type="GO" id="GO:0180047">
    <property type="term" value="P:dolichol phosphate mannose biosynthetic process"/>
    <property type="evidence" value="ECO:0007669"/>
    <property type="project" value="InterPro"/>
</dbReference>
<organism evidence="8 9">
    <name type="scientific">Planoprotostelium fungivorum</name>
    <dbReference type="NCBI Taxonomy" id="1890364"/>
    <lineage>
        <taxon>Eukaryota</taxon>
        <taxon>Amoebozoa</taxon>
        <taxon>Evosea</taxon>
        <taxon>Variosea</taxon>
        <taxon>Cavosteliida</taxon>
        <taxon>Cavosteliaceae</taxon>
        <taxon>Planoprotostelium</taxon>
    </lineage>
</organism>
<keyword evidence="3 7" id="KW-0812">Transmembrane</keyword>
<dbReference type="Proteomes" id="UP000241769">
    <property type="component" value="Unassembled WGS sequence"/>
</dbReference>
<dbReference type="PANTHER" id="PTHR15039:SF11">
    <property type="entry name" value="DOLICHOL PHOSPHATE-MANNOSE BIOSYNTHESIS REGULATORY PROTEIN"/>
    <property type="match status" value="1"/>
</dbReference>
<evidence type="ECO:0000256" key="1">
    <source>
        <dbReference type="ARBA" id="ARBA00004477"/>
    </source>
</evidence>
<reference evidence="8 9" key="1">
    <citation type="journal article" date="2018" name="Genome Biol. Evol.">
        <title>Multiple Roots of Fruiting Body Formation in Amoebozoa.</title>
        <authorList>
            <person name="Hillmann F."/>
            <person name="Forbes G."/>
            <person name="Novohradska S."/>
            <person name="Ferling I."/>
            <person name="Riege K."/>
            <person name="Groth M."/>
            <person name="Westermann M."/>
            <person name="Marz M."/>
            <person name="Spaller T."/>
            <person name="Winckler T."/>
            <person name="Schaap P."/>
            <person name="Glockner G."/>
        </authorList>
    </citation>
    <scope>NUCLEOTIDE SEQUENCE [LARGE SCALE GENOMIC DNA]</scope>
    <source>
        <strain evidence="8 9">Jena</strain>
    </source>
</reference>
<sequence length="79" mass="9292">MSVNQDQVYGYALLVTVLSLYAYWLFWTLVTPFIEEGHFVLNWFLPLHFAISIPMLPILIILCLIITFLSFVMIESMQY</sequence>
<evidence type="ECO:0000256" key="3">
    <source>
        <dbReference type="ARBA" id="ARBA00022692"/>
    </source>
</evidence>
<accession>A0A2P6NSH9</accession>
<dbReference type="GO" id="GO:0005789">
    <property type="term" value="C:endoplasmic reticulum membrane"/>
    <property type="evidence" value="ECO:0007669"/>
    <property type="project" value="UniProtKB-SubCell"/>
</dbReference>